<dbReference type="EMBL" id="NHYE01001413">
    <property type="protein sequence ID" value="PPQ95793.1"/>
    <property type="molecule type" value="Genomic_DNA"/>
</dbReference>
<dbReference type="OrthoDB" id="549788at2759"/>
<dbReference type="AlphaFoldDB" id="A0A409XYK5"/>
<protein>
    <submittedName>
        <fullName evidence="2">Uncharacterized protein</fullName>
    </submittedName>
</protein>
<dbReference type="Proteomes" id="UP000284706">
    <property type="component" value="Unassembled WGS sequence"/>
</dbReference>
<organism evidence="2 3">
    <name type="scientific">Gymnopilus dilepis</name>
    <dbReference type="NCBI Taxonomy" id="231916"/>
    <lineage>
        <taxon>Eukaryota</taxon>
        <taxon>Fungi</taxon>
        <taxon>Dikarya</taxon>
        <taxon>Basidiomycota</taxon>
        <taxon>Agaricomycotina</taxon>
        <taxon>Agaricomycetes</taxon>
        <taxon>Agaricomycetidae</taxon>
        <taxon>Agaricales</taxon>
        <taxon>Agaricineae</taxon>
        <taxon>Hymenogastraceae</taxon>
        <taxon>Gymnopilus</taxon>
    </lineage>
</organism>
<reference evidence="2 3" key="1">
    <citation type="journal article" date="2018" name="Evol. Lett.">
        <title>Horizontal gene cluster transfer increased hallucinogenic mushroom diversity.</title>
        <authorList>
            <person name="Reynolds H.T."/>
            <person name="Vijayakumar V."/>
            <person name="Gluck-Thaler E."/>
            <person name="Korotkin H.B."/>
            <person name="Matheny P.B."/>
            <person name="Slot J.C."/>
        </authorList>
    </citation>
    <scope>NUCLEOTIDE SEQUENCE [LARGE SCALE GENOMIC DNA]</scope>
    <source>
        <strain evidence="2 3">SRW20</strain>
    </source>
</reference>
<dbReference type="InParanoid" id="A0A409XYK5"/>
<feature type="region of interest" description="Disordered" evidence="1">
    <location>
        <begin position="139"/>
        <end position="167"/>
    </location>
</feature>
<evidence type="ECO:0000256" key="1">
    <source>
        <dbReference type="SAM" id="MobiDB-lite"/>
    </source>
</evidence>
<comment type="caution">
    <text evidence="2">The sequence shown here is derived from an EMBL/GenBank/DDBJ whole genome shotgun (WGS) entry which is preliminary data.</text>
</comment>
<sequence>MLKIRAKETIFKKSERVTKGCITFRVESAECRTMKEMHELLDWRSGPLATPEITDQTLAHRPGLLRLFVLDTSGLLPIPLDGYTLPTDISNWPSNYHKRYDPNWRSKFFESIGQPMDGRSSTVSTRMFSPSEYIVDYVDSEDPAVPPARPSSPVEQADSEEHPAGPW</sequence>
<keyword evidence="3" id="KW-1185">Reference proteome</keyword>
<evidence type="ECO:0000313" key="2">
    <source>
        <dbReference type="EMBL" id="PPQ95793.1"/>
    </source>
</evidence>
<evidence type="ECO:0000313" key="3">
    <source>
        <dbReference type="Proteomes" id="UP000284706"/>
    </source>
</evidence>
<accession>A0A409XYK5</accession>
<dbReference type="STRING" id="231916.A0A409XYK5"/>
<gene>
    <name evidence="2" type="ORF">CVT26_015894</name>
</gene>
<proteinExistence type="predicted"/>
<name>A0A409XYK5_9AGAR</name>